<proteinExistence type="inferred from homology"/>
<evidence type="ECO:0000256" key="7">
    <source>
        <dbReference type="ARBA" id="ARBA00023264"/>
    </source>
</evidence>
<protein>
    <recommendedName>
        <fullName evidence="8">choline-phosphate cytidylyltransferase</fullName>
        <ecNumber evidence="8">2.7.7.15</ecNumber>
    </recommendedName>
</protein>
<comment type="similarity">
    <text evidence="1">Belongs to the cytidylyltransferase family.</text>
</comment>
<feature type="region of interest" description="Disordered" evidence="9">
    <location>
        <begin position="1"/>
        <end position="33"/>
    </location>
</feature>
<evidence type="ECO:0000259" key="10">
    <source>
        <dbReference type="Pfam" id="PF01467"/>
    </source>
</evidence>
<dbReference type="InterPro" id="IPR014729">
    <property type="entry name" value="Rossmann-like_a/b/a_fold"/>
</dbReference>
<sequence>MSKRRNVHKTETKDEQTGPSCANAGTTNAAPDSSRPVRVYADGIFDLFHFGHARALEQAKKLFPDTYLLVGCCSDELTHRYKGKTVMTQEERYESLRHCKWVDEVVEDAPWVVTEGFIAKHDINFVTHDALPYSDATGQGKDVYENVKRLGKFRETKRTEGISTSDVILRVIRNYNDYVLRNLARGYTRKELGLSLVREKQIRARAGMQQLSERMAEQRLQVADRIRRNMAFGNGVRILPRDVEAGLKEFAAGVELMVDRLVSGDLGGEMAQHADKFVSGFIRTFENNYSRFEQAVKQAVGLPSSKPRQRSARRGKAAPLGALGVKQGGVAKAVAAR</sequence>
<evidence type="ECO:0000313" key="11">
    <source>
        <dbReference type="EMBL" id="KAK9842290.1"/>
    </source>
</evidence>
<evidence type="ECO:0000256" key="3">
    <source>
        <dbReference type="ARBA" id="ARBA00022679"/>
    </source>
</evidence>
<dbReference type="PANTHER" id="PTHR10739">
    <property type="entry name" value="CYTIDYLYLTRANSFERASE"/>
    <property type="match status" value="1"/>
</dbReference>
<keyword evidence="2" id="KW-0444">Lipid biosynthesis</keyword>
<dbReference type="SUPFAM" id="SSF52374">
    <property type="entry name" value="Nucleotidylyl transferase"/>
    <property type="match status" value="1"/>
</dbReference>
<dbReference type="CDD" id="cd02174">
    <property type="entry name" value="CCT"/>
    <property type="match status" value="1"/>
</dbReference>
<dbReference type="GO" id="GO:0031210">
    <property type="term" value="F:phosphatidylcholine binding"/>
    <property type="evidence" value="ECO:0007669"/>
    <property type="project" value="TreeGrafter"/>
</dbReference>
<dbReference type="AlphaFoldDB" id="A0AAW1S881"/>
<dbReference type="Proteomes" id="UP001445335">
    <property type="component" value="Unassembled WGS sequence"/>
</dbReference>
<evidence type="ECO:0000256" key="9">
    <source>
        <dbReference type="SAM" id="MobiDB-lite"/>
    </source>
</evidence>
<keyword evidence="4" id="KW-0548">Nucleotidyltransferase</keyword>
<dbReference type="NCBIfam" id="TIGR00125">
    <property type="entry name" value="cyt_tran_rel"/>
    <property type="match status" value="1"/>
</dbReference>
<dbReference type="InterPro" id="IPR041723">
    <property type="entry name" value="CCT"/>
</dbReference>
<dbReference type="GO" id="GO:0004105">
    <property type="term" value="F:choline-phosphate cytidylyltransferase activity"/>
    <property type="evidence" value="ECO:0007669"/>
    <property type="project" value="UniProtKB-EC"/>
</dbReference>
<evidence type="ECO:0000256" key="5">
    <source>
        <dbReference type="ARBA" id="ARBA00023098"/>
    </source>
</evidence>
<name>A0AAW1S881_9CHLO</name>
<dbReference type="PANTHER" id="PTHR10739:SF13">
    <property type="entry name" value="CHOLINE-PHOSPHATE CYTIDYLYLTRANSFERASE"/>
    <property type="match status" value="1"/>
</dbReference>
<comment type="caution">
    <text evidence="11">The sequence shown here is derived from an EMBL/GenBank/DDBJ whole genome shotgun (WGS) entry which is preliminary data.</text>
</comment>
<dbReference type="EC" id="2.7.7.15" evidence="8"/>
<feature type="compositionally biased region" description="Polar residues" evidence="9">
    <location>
        <begin position="17"/>
        <end position="31"/>
    </location>
</feature>
<dbReference type="Gene3D" id="3.40.50.620">
    <property type="entry name" value="HUPs"/>
    <property type="match status" value="1"/>
</dbReference>
<keyword evidence="3" id="KW-0808">Transferase</keyword>
<evidence type="ECO:0000256" key="1">
    <source>
        <dbReference type="ARBA" id="ARBA00010101"/>
    </source>
</evidence>
<dbReference type="InterPro" id="IPR004821">
    <property type="entry name" value="Cyt_trans-like"/>
</dbReference>
<evidence type="ECO:0000256" key="6">
    <source>
        <dbReference type="ARBA" id="ARBA00023209"/>
    </source>
</evidence>
<feature type="domain" description="Cytidyltransferase-like" evidence="10">
    <location>
        <begin position="40"/>
        <end position="168"/>
    </location>
</feature>
<evidence type="ECO:0000256" key="2">
    <source>
        <dbReference type="ARBA" id="ARBA00022516"/>
    </source>
</evidence>
<gene>
    <name evidence="11" type="ORF">WJX81_004813</name>
</gene>
<evidence type="ECO:0000313" key="12">
    <source>
        <dbReference type="Proteomes" id="UP001445335"/>
    </source>
</evidence>
<dbReference type="InterPro" id="IPR045049">
    <property type="entry name" value="Pcy1-like"/>
</dbReference>
<reference evidence="11 12" key="1">
    <citation type="journal article" date="2024" name="Nat. Commun.">
        <title>Phylogenomics reveals the evolutionary origins of lichenization in chlorophyte algae.</title>
        <authorList>
            <person name="Puginier C."/>
            <person name="Libourel C."/>
            <person name="Otte J."/>
            <person name="Skaloud P."/>
            <person name="Haon M."/>
            <person name="Grisel S."/>
            <person name="Petersen M."/>
            <person name="Berrin J.G."/>
            <person name="Delaux P.M."/>
            <person name="Dal Grande F."/>
            <person name="Keller J."/>
        </authorList>
    </citation>
    <scope>NUCLEOTIDE SEQUENCE [LARGE SCALE GENOMIC DNA]</scope>
    <source>
        <strain evidence="11 12">SAG 245.80</strain>
    </source>
</reference>
<evidence type="ECO:0000256" key="8">
    <source>
        <dbReference type="ARBA" id="ARBA00026101"/>
    </source>
</evidence>
<evidence type="ECO:0000256" key="4">
    <source>
        <dbReference type="ARBA" id="ARBA00022695"/>
    </source>
</evidence>
<keyword evidence="6" id="KW-0594">Phospholipid biosynthesis</keyword>
<accession>A0AAW1S881</accession>
<keyword evidence="7" id="KW-1208">Phospholipid metabolism</keyword>
<organism evidence="11 12">
    <name type="scientific">Elliptochloris bilobata</name>
    <dbReference type="NCBI Taxonomy" id="381761"/>
    <lineage>
        <taxon>Eukaryota</taxon>
        <taxon>Viridiplantae</taxon>
        <taxon>Chlorophyta</taxon>
        <taxon>core chlorophytes</taxon>
        <taxon>Trebouxiophyceae</taxon>
        <taxon>Trebouxiophyceae incertae sedis</taxon>
        <taxon>Elliptochloris clade</taxon>
        <taxon>Elliptochloris</taxon>
    </lineage>
</organism>
<dbReference type="EMBL" id="JALJOU010000008">
    <property type="protein sequence ID" value="KAK9842290.1"/>
    <property type="molecule type" value="Genomic_DNA"/>
</dbReference>
<keyword evidence="12" id="KW-1185">Reference proteome</keyword>
<keyword evidence="5" id="KW-0443">Lipid metabolism</keyword>
<dbReference type="Pfam" id="PF01467">
    <property type="entry name" value="CTP_transf_like"/>
    <property type="match status" value="1"/>
</dbReference>